<evidence type="ECO:0000313" key="1">
    <source>
        <dbReference type="EMBL" id="GAH17011.1"/>
    </source>
</evidence>
<comment type="caution">
    <text evidence="1">The sequence shown here is derived from an EMBL/GenBank/DDBJ whole genome shotgun (WGS) entry which is preliminary data.</text>
</comment>
<proteinExistence type="predicted"/>
<dbReference type="AlphaFoldDB" id="X1D8D3"/>
<dbReference type="EMBL" id="BART01034392">
    <property type="protein sequence ID" value="GAH17011.1"/>
    <property type="molecule type" value="Genomic_DNA"/>
</dbReference>
<name>X1D8D3_9ZZZZ</name>
<reference evidence="1" key="1">
    <citation type="journal article" date="2014" name="Front. Microbiol.">
        <title>High frequency of phylogenetically diverse reductive dehalogenase-homologous genes in deep subseafloor sedimentary metagenomes.</title>
        <authorList>
            <person name="Kawai M."/>
            <person name="Futagami T."/>
            <person name="Toyoda A."/>
            <person name="Takaki Y."/>
            <person name="Nishi S."/>
            <person name="Hori S."/>
            <person name="Arai W."/>
            <person name="Tsubouchi T."/>
            <person name="Morono Y."/>
            <person name="Uchiyama I."/>
            <person name="Ito T."/>
            <person name="Fujiyama A."/>
            <person name="Inagaki F."/>
            <person name="Takami H."/>
        </authorList>
    </citation>
    <scope>NUCLEOTIDE SEQUENCE</scope>
    <source>
        <strain evidence="1">Expedition CK06-06</strain>
    </source>
</reference>
<accession>X1D8D3</accession>
<gene>
    <name evidence="1" type="ORF">S01H4_58793</name>
</gene>
<protein>
    <submittedName>
        <fullName evidence="1">Uncharacterized protein</fullName>
    </submittedName>
</protein>
<organism evidence="1">
    <name type="scientific">marine sediment metagenome</name>
    <dbReference type="NCBI Taxonomy" id="412755"/>
    <lineage>
        <taxon>unclassified sequences</taxon>
        <taxon>metagenomes</taxon>
        <taxon>ecological metagenomes</taxon>
    </lineage>
</organism>
<sequence length="60" mass="7412">MSISMFLDWCKYKNIFYNNLYLEDYDWVIKIPLIPRGSENQDDIKLKKFDLTKYTYLLSY</sequence>